<dbReference type="CDD" id="cd00086">
    <property type="entry name" value="homeodomain"/>
    <property type="match status" value="1"/>
</dbReference>
<dbReference type="EMBL" id="MH707277">
    <property type="protein sequence ID" value="AZQ56681.1"/>
    <property type="molecule type" value="Genomic_DNA"/>
</dbReference>
<dbReference type="AlphaFoldDB" id="A0A3S9NLW0"/>
<feature type="DNA-binding region" description="Homeobox" evidence="4">
    <location>
        <begin position="103"/>
        <end position="165"/>
    </location>
</feature>
<evidence type="ECO:0000256" key="4">
    <source>
        <dbReference type="PROSITE-ProRule" id="PRU00108"/>
    </source>
</evidence>
<evidence type="ECO:0000256" key="3">
    <source>
        <dbReference type="ARBA" id="ARBA00023242"/>
    </source>
</evidence>
<dbReference type="Gene3D" id="1.10.10.60">
    <property type="entry name" value="Homeodomain-like"/>
    <property type="match status" value="1"/>
</dbReference>
<keyword evidence="2 4" id="KW-0371">Homeobox</keyword>
<feature type="domain" description="Homeobox" evidence="5">
    <location>
        <begin position="101"/>
        <end position="164"/>
    </location>
</feature>
<accession>A0A3S9NLW0</accession>
<dbReference type="SUPFAM" id="SSF46689">
    <property type="entry name" value="Homeodomain-like"/>
    <property type="match status" value="1"/>
</dbReference>
<name>A0A3S9NLW0_9ASCO</name>
<reference evidence="6" key="1">
    <citation type="journal article" date="2018" name="FEMS Yeast Res.">
        <title>The Suhomyces clade: from single isolate to multiple species to disintegrating sex loci.</title>
        <authorList>
            <person name="Kijpornyongpan T."/>
            <person name="Urbina H."/>
            <person name="Suh S.O."/>
            <person name="Luangsa-Ard J."/>
            <person name="Aime M."/>
            <person name="Blackwell M."/>
        </authorList>
    </citation>
    <scope>NUCLEOTIDE SEQUENCE</scope>
    <source>
        <strain evidence="6">NRRL Y-27606</strain>
    </source>
</reference>
<organism evidence="6">
    <name type="scientific">Suhomyces emberorum</name>
    <dbReference type="NCBI Taxonomy" id="246006"/>
    <lineage>
        <taxon>Eukaryota</taxon>
        <taxon>Fungi</taxon>
        <taxon>Dikarya</taxon>
        <taxon>Ascomycota</taxon>
        <taxon>Saccharomycotina</taxon>
        <taxon>Pichiomycetes</taxon>
        <taxon>Debaryomycetaceae</taxon>
        <taxon>Suhomyces</taxon>
    </lineage>
</organism>
<dbReference type="GO" id="GO:0006355">
    <property type="term" value="P:regulation of DNA-templated transcription"/>
    <property type="evidence" value="ECO:0007669"/>
    <property type="project" value="InterPro"/>
</dbReference>
<keyword evidence="1 4" id="KW-0238">DNA-binding</keyword>
<dbReference type="InterPro" id="IPR008422">
    <property type="entry name" value="KN_HD"/>
</dbReference>
<dbReference type="GO" id="GO:0005634">
    <property type="term" value="C:nucleus"/>
    <property type="evidence" value="ECO:0007669"/>
    <property type="project" value="UniProtKB-SubCell"/>
</dbReference>
<dbReference type="SMART" id="SM00389">
    <property type="entry name" value="HOX"/>
    <property type="match status" value="1"/>
</dbReference>
<proteinExistence type="predicted"/>
<comment type="subcellular location">
    <subcellularLocation>
        <location evidence="4">Nucleus</location>
    </subcellularLocation>
</comment>
<evidence type="ECO:0000256" key="2">
    <source>
        <dbReference type="ARBA" id="ARBA00023155"/>
    </source>
</evidence>
<evidence type="ECO:0000313" key="6">
    <source>
        <dbReference type="EMBL" id="AZQ56681.1"/>
    </source>
</evidence>
<evidence type="ECO:0000256" key="1">
    <source>
        <dbReference type="ARBA" id="ARBA00023125"/>
    </source>
</evidence>
<keyword evidence="3 4" id="KW-0539">Nucleus</keyword>
<dbReference type="InterPro" id="IPR009057">
    <property type="entry name" value="Homeodomain-like_sf"/>
</dbReference>
<sequence>MSNRSEFLKSLEFQLGCHINTVCLLDEPNIQKLVTENEASLHLLNCYLQGIILSDQADLLIIKKILDLVKLLKLLVLQRVMMCEAHESTKRTPQKFVIPKRFVKLKSSKIRDDQIDVLEEWYSYNHFHPYLKESSKEDLHIRTGLSQEQIKFWVSDKRRREKSKVISPELKPFLS</sequence>
<dbReference type="InterPro" id="IPR001356">
    <property type="entry name" value="HD"/>
</dbReference>
<dbReference type="PROSITE" id="PS50071">
    <property type="entry name" value="HOMEOBOX_2"/>
    <property type="match status" value="1"/>
</dbReference>
<dbReference type="Pfam" id="PF05920">
    <property type="entry name" value="Homeobox_KN"/>
    <property type="match status" value="1"/>
</dbReference>
<evidence type="ECO:0000259" key="5">
    <source>
        <dbReference type="PROSITE" id="PS50071"/>
    </source>
</evidence>
<dbReference type="GO" id="GO:0003677">
    <property type="term" value="F:DNA binding"/>
    <property type="evidence" value="ECO:0007669"/>
    <property type="project" value="UniProtKB-UniRule"/>
</dbReference>
<protein>
    <submittedName>
        <fullName evidence="6">MAT homeobox alpha 2 protein</fullName>
    </submittedName>
</protein>